<keyword evidence="3" id="KW-0201">Cytochrome c-type biogenesis</keyword>
<sequence>MGFVTANEKARLGKPAMRRVLELGGSMRFAIALLVVLAIASTIGTVVEQGDPYPNYVNEFGPFWADVFRGLGIFDVYDAWWFVLILAFLIVSITLCVWRNGRKILADMRSWKDRVHERGLRAHRLHRELTVAGAPYQVVAQIKNMCGKLGYRFVAREVCADSTLIAAKRGTWSRLGYLSSHIGVIVICLGGLLDSELPVAMQRWVLHKTWTPSDAIESGDAESHRLAAWNPAYRGYAWVAEGKQVESATLFQQGESLLQALPFSIQLERFRVDYYSTGMPKGFLSDIVLTDHDGGKPVHATVSVNRPFTHDGVTIYQSGYQDGGSVLNLTAWPMLGPDAQGYAAVGVVGGSDRIDSRIAGDSGRSVEFTDFRAINVEDIDGKDNADASSDTRTHALLHTMGALLGSGAKSNRPVDKRNIGPSIQYKVRDRAGQAREFRNFMLPMDSDGARVFLAGVRTEESEPFKYIRIPADDEGTVRQWVALRAALSLPAMRAQAAQRFAQRTLPDSPPHERDELERHVQDLLGRFAGGAQAKNDSTSQPGGGGYRAVAAYIDATTTPHERREAAVSVLRTLRGVTWDLWQLSRARSGLPMREHAENDDAFVALAVDALSDSTFYGAPVLYQLNTFRQVQASILQVTRAPGEPIVIVGSVMLVAGIFAMFYVRERRLWFLVRKTEQGTHVLVAMSSMRGTLDVTHEFERLGGLVDEHLDGAGLEQLERHGPADGGRQSRGP</sequence>
<dbReference type="GO" id="GO:0016020">
    <property type="term" value="C:membrane"/>
    <property type="evidence" value="ECO:0007669"/>
    <property type="project" value="UniProtKB-SubCell"/>
</dbReference>
<evidence type="ECO:0000256" key="5">
    <source>
        <dbReference type="ARBA" id="ARBA00023136"/>
    </source>
</evidence>
<reference evidence="8 9" key="1">
    <citation type="submission" date="2019-03" db="EMBL/GenBank/DDBJ databases">
        <title>Genomic Encyclopedia of Type Strains, Phase III (KMG-III): the genomes of soil and plant-associated and newly described type strains.</title>
        <authorList>
            <person name="Whitman W."/>
        </authorList>
    </citation>
    <scope>NUCLEOTIDE SEQUENCE [LARGE SCALE GENOMIC DNA]</scope>
    <source>
        <strain evidence="8 9">LMG 29544</strain>
    </source>
</reference>
<dbReference type="RefSeq" id="WP_166676527.1">
    <property type="nucleotide sequence ID" value="NZ_JBHLUW010000038.1"/>
</dbReference>
<evidence type="ECO:0000256" key="1">
    <source>
        <dbReference type="ARBA" id="ARBA00004141"/>
    </source>
</evidence>
<feature type="transmembrane region" description="Helical" evidence="6">
    <location>
        <begin position="79"/>
        <end position="98"/>
    </location>
</feature>
<evidence type="ECO:0000256" key="2">
    <source>
        <dbReference type="ARBA" id="ARBA00022692"/>
    </source>
</evidence>
<comment type="caution">
    <text evidence="8">The sequence shown here is derived from an EMBL/GenBank/DDBJ whole genome shotgun (WGS) entry which is preliminary data.</text>
</comment>
<evidence type="ECO:0000256" key="3">
    <source>
        <dbReference type="ARBA" id="ARBA00022748"/>
    </source>
</evidence>
<keyword evidence="9" id="KW-1185">Reference proteome</keyword>
<dbReference type="Proteomes" id="UP000295509">
    <property type="component" value="Unassembled WGS sequence"/>
</dbReference>
<keyword evidence="2 6" id="KW-0812">Transmembrane</keyword>
<comment type="subcellular location">
    <subcellularLocation>
        <location evidence="1">Membrane</location>
        <topology evidence="1">Multi-pass membrane protein</topology>
    </subcellularLocation>
</comment>
<feature type="transmembrane region" description="Helical" evidence="6">
    <location>
        <begin position="175"/>
        <end position="193"/>
    </location>
</feature>
<proteinExistence type="predicted"/>
<keyword evidence="4 6" id="KW-1133">Transmembrane helix</keyword>
<name>A0A4V6QCN6_9BURK</name>
<gene>
    <name evidence="8" type="ORF">BX592_1557</name>
</gene>
<dbReference type="Pfam" id="PF05140">
    <property type="entry name" value="ResB"/>
    <property type="match status" value="1"/>
</dbReference>
<evidence type="ECO:0000313" key="9">
    <source>
        <dbReference type="Proteomes" id="UP000295509"/>
    </source>
</evidence>
<evidence type="ECO:0000313" key="8">
    <source>
        <dbReference type="EMBL" id="TDY31244.1"/>
    </source>
</evidence>
<dbReference type="InterPro" id="IPR023494">
    <property type="entry name" value="Cyt_c_bgen_Ccs1/CcsB/ResB"/>
</dbReference>
<keyword evidence="5 6" id="KW-0472">Membrane</keyword>
<dbReference type="GO" id="GO:0017004">
    <property type="term" value="P:cytochrome complex assembly"/>
    <property type="evidence" value="ECO:0007669"/>
    <property type="project" value="UniProtKB-KW"/>
</dbReference>
<feature type="transmembrane region" description="Helical" evidence="6">
    <location>
        <begin position="645"/>
        <end position="663"/>
    </location>
</feature>
<protein>
    <submittedName>
        <fullName evidence="8">Cytochrome c biogenesis protein</fullName>
    </submittedName>
</protein>
<feature type="domain" description="ResB-like" evidence="7">
    <location>
        <begin position="27"/>
        <end position="699"/>
    </location>
</feature>
<accession>A0A4V6QCN6</accession>
<dbReference type="PANTHER" id="PTHR31566:SF0">
    <property type="entry name" value="CYTOCHROME C BIOGENESIS PROTEIN CCS1, CHLOROPLASTIC"/>
    <property type="match status" value="1"/>
</dbReference>
<feature type="transmembrane region" description="Helical" evidence="6">
    <location>
        <begin position="27"/>
        <end position="47"/>
    </location>
</feature>
<evidence type="ECO:0000256" key="4">
    <source>
        <dbReference type="ARBA" id="ARBA00022989"/>
    </source>
</evidence>
<evidence type="ECO:0000259" key="7">
    <source>
        <dbReference type="Pfam" id="PF05140"/>
    </source>
</evidence>
<dbReference type="AlphaFoldDB" id="A0A4V6QCN6"/>
<dbReference type="InterPro" id="IPR007816">
    <property type="entry name" value="ResB-like_domain"/>
</dbReference>
<organism evidence="8 9">
    <name type="scientific">Paraburkholderia rhizosphaerae</name>
    <dbReference type="NCBI Taxonomy" id="480658"/>
    <lineage>
        <taxon>Bacteria</taxon>
        <taxon>Pseudomonadati</taxon>
        <taxon>Pseudomonadota</taxon>
        <taxon>Betaproteobacteria</taxon>
        <taxon>Burkholderiales</taxon>
        <taxon>Burkholderiaceae</taxon>
        <taxon>Paraburkholderia</taxon>
    </lineage>
</organism>
<dbReference type="PANTHER" id="PTHR31566">
    <property type="entry name" value="CYTOCHROME C BIOGENESIS PROTEIN CCS1, CHLOROPLASTIC"/>
    <property type="match status" value="1"/>
</dbReference>
<evidence type="ECO:0000256" key="6">
    <source>
        <dbReference type="SAM" id="Phobius"/>
    </source>
</evidence>
<dbReference type="EMBL" id="SORE01000055">
    <property type="protein sequence ID" value="TDY31244.1"/>
    <property type="molecule type" value="Genomic_DNA"/>
</dbReference>